<dbReference type="EMBL" id="JAAIVB010000078">
    <property type="protein sequence ID" value="NEX64121.1"/>
    <property type="molecule type" value="Genomic_DNA"/>
</dbReference>
<evidence type="ECO:0000256" key="1">
    <source>
        <dbReference type="ARBA" id="ARBA00004141"/>
    </source>
</evidence>
<dbReference type="InterPro" id="IPR017464">
    <property type="entry name" value="Sugar_tfrase_EpsB_2"/>
</dbReference>
<evidence type="ECO:0000259" key="8">
    <source>
        <dbReference type="Pfam" id="PF02397"/>
    </source>
</evidence>
<feature type="domain" description="Bacterial sugar transferase" evidence="8">
    <location>
        <begin position="276"/>
        <end position="459"/>
    </location>
</feature>
<dbReference type="NCBIfam" id="TIGR03025">
    <property type="entry name" value="EPS_sugtrans"/>
    <property type="match status" value="1"/>
</dbReference>
<evidence type="ECO:0000256" key="4">
    <source>
        <dbReference type="ARBA" id="ARBA00022692"/>
    </source>
</evidence>
<evidence type="ECO:0000313" key="10">
    <source>
        <dbReference type="Proteomes" id="UP000482155"/>
    </source>
</evidence>
<sequence length="465" mass="52589">MIKIFNHFVPRIVSLLFLSELLMLLASPYLAGAVRFAASDYRFVEAIPNFGASAIAFALILTFCMAAFGMYQMQSRESVHASLYRMFPAFGVGVPLVVLAFYLFPELFIGRGILSIAILFGFTCILFSRLLLLRYFKFHFLKKRILFLGDSELANECIDLTNANSFYERYDVVGFVPLLNNELTGHGAAVLPADQSLMDIAAKYSVHEIVISLKNWRGVNIPIQQLLECKVRGVAVTQIARFFEREANQIKISYLQPSWLVFGDGFNQGMVRALGKRLIDLLASLALLTVALPVMLITAVCIVLEDGGPVLYRQERVGKNGKTFMVLKFRSMRTDAEKSGNPQWAQVGDTRVTRVGRFIRKTRIDELPQILNVLRGEMSFVGPRPERPYFVKQLCEQVPFYDMRHSIKPGLTGFAQVRYQYGATVDDAIEKLQYDLYYVKNNSLFLDLLIIIDTVQVVLFAKGSR</sequence>
<comment type="similarity">
    <text evidence="2">Belongs to the bacterial sugar transferase family.</text>
</comment>
<dbReference type="GO" id="GO:0016780">
    <property type="term" value="F:phosphotransferase activity, for other substituted phosphate groups"/>
    <property type="evidence" value="ECO:0007669"/>
    <property type="project" value="TreeGrafter"/>
</dbReference>
<evidence type="ECO:0000256" key="2">
    <source>
        <dbReference type="ARBA" id="ARBA00006464"/>
    </source>
</evidence>
<feature type="transmembrane region" description="Helical" evidence="7">
    <location>
        <begin position="12"/>
        <end position="30"/>
    </location>
</feature>
<dbReference type="Pfam" id="PF02397">
    <property type="entry name" value="Bac_transf"/>
    <property type="match status" value="1"/>
</dbReference>
<dbReference type="NCBIfam" id="TIGR03013">
    <property type="entry name" value="EpsB_2"/>
    <property type="match status" value="1"/>
</dbReference>
<dbReference type="InterPro" id="IPR017475">
    <property type="entry name" value="EPS_sugar_tfrase"/>
</dbReference>
<comment type="subcellular location">
    <subcellularLocation>
        <location evidence="1">Membrane</location>
        <topology evidence="1">Multi-pass membrane protein</topology>
    </subcellularLocation>
</comment>
<comment type="caution">
    <text evidence="9">The sequence shown here is derived from an EMBL/GenBank/DDBJ whole genome shotgun (WGS) entry which is preliminary data.</text>
</comment>
<feature type="transmembrane region" description="Helical" evidence="7">
    <location>
        <begin position="116"/>
        <end position="136"/>
    </location>
</feature>
<feature type="transmembrane region" description="Helical" evidence="7">
    <location>
        <begin position="83"/>
        <end position="104"/>
    </location>
</feature>
<dbReference type="Proteomes" id="UP000482155">
    <property type="component" value="Unassembled WGS sequence"/>
</dbReference>
<keyword evidence="4 7" id="KW-0812">Transmembrane</keyword>
<dbReference type="RefSeq" id="WP_163968039.1">
    <property type="nucleotide sequence ID" value="NZ_JAAIVB010000078.1"/>
</dbReference>
<reference evidence="9 10" key="1">
    <citation type="submission" date="2020-02" db="EMBL/GenBank/DDBJ databases">
        <authorList>
            <person name="Kim M.K."/>
        </authorList>
    </citation>
    <scope>NUCLEOTIDE SEQUENCE [LARGE SCALE GENOMIC DNA]</scope>
    <source>
        <strain evidence="9 10">17J57-3</strain>
    </source>
</reference>
<accession>A0A6B3SU51</accession>
<dbReference type="PANTHER" id="PTHR30576:SF0">
    <property type="entry name" value="UNDECAPRENYL-PHOSPHATE N-ACETYLGALACTOSAMINYL 1-PHOSPHATE TRANSFERASE-RELATED"/>
    <property type="match status" value="1"/>
</dbReference>
<gene>
    <name evidence="9" type="ORF">G3574_23810</name>
</gene>
<evidence type="ECO:0000256" key="3">
    <source>
        <dbReference type="ARBA" id="ARBA00022679"/>
    </source>
</evidence>
<keyword evidence="5 7" id="KW-1133">Transmembrane helix</keyword>
<protein>
    <submittedName>
        <fullName evidence="9">TIGR03013 family PEP-CTERM/XrtA system glycosyltransferase</fullName>
    </submittedName>
</protein>
<evidence type="ECO:0000256" key="5">
    <source>
        <dbReference type="ARBA" id="ARBA00022989"/>
    </source>
</evidence>
<feature type="transmembrane region" description="Helical" evidence="7">
    <location>
        <begin position="50"/>
        <end position="71"/>
    </location>
</feature>
<feature type="transmembrane region" description="Helical" evidence="7">
    <location>
        <begin position="278"/>
        <end position="304"/>
    </location>
</feature>
<dbReference type="GO" id="GO:0016020">
    <property type="term" value="C:membrane"/>
    <property type="evidence" value="ECO:0007669"/>
    <property type="project" value="UniProtKB-SubCell"/>
</dbReference>
<dbReference type="AlphaFoldDB" id="A0A6B3SU51"/>
<keyword evidence="10" id="KW-1185">Reference proteome</keyword>
<evidence type="ECO:0000256" key="7">
    <source>
        <dbReference type="SAM" id="Phobius"/>
    </source>
</evidence>
<keyword evidence="6 7" id="KW-0472">Membrane</keyword>
<organism evidence="9 10">
    <name type="scientific">Noviherbaspirillum galbum</name>
    <dbReference type="NCBI Taxonomy" id="2709383"/>
    <lineage>
        <taxon>Bacteria</taxon>
        <taxon>Pseudomonadati</taxon>
        <taxon>Pseudomonadota</taxon>
        <taxon>Betaproteobacteria</taxon>
        <taxon>Burkholderiales</taxon>
        <taxon>Oxalobacteraceae</taxon>
        <taxon>Noviherbaspirillum</taxon>
    </lineage>
</organism>
<name>A0A6B3SU51_9BURK</name>
<proteinExistence type="inferred from homology"/>
<dbReference type="PANTHER" id="PTHR30576">
    <property type="entry name" value="COLANIC BIOSYNTHESIS UDP-GLUCOSE LIPID CARRIER TRANSFERASE"/>
    <property type="match status" value="1"/>
</dbReference>
<evidence type="ECO:0000256" key="6">
    <source>
        <dbReference type="ARBA" id="ARBA00023136"/>
    </source>
</evidence>
<dbReference type="InterPro" id="IPR003362">
    <property type="entry name" value="Bact_transf"/>
</dbReference>
<keyword evidence="3 9" id="KW-0808">Transferase</keyword>
<evidence type="ECO:0000313" key="9">
    <source>
        <dbReference type="EMBL" id="NEX64121.1"/>
    </source>
</evidence>